<evidence type="ECO:0000313" key="3">
    <source>
        <dbReference type="Proteomes" id="UP000663699"/>
    </source>
</evidence>
<accession>A0A899G2U3</accession>
<gene>
    <name evidence="2" type="ORF">MERGE_000047</name>
</gene>
<feature type="region of interest" description="Disordered" evidence="1">
    <location>
        <begin position="151"/>
        <end position="206"/>
    </location>
</feature>
<feature type="compositionally biased region" description="Basic and acidic residues" evidence="1">
    <location>
        <begin position="104"/>
        <end position="115"/>
    </location>
</feature>
<organism evidence="2 3">
    <name type="scientific">Pneumocystis wakefieldiae</name>
    <dbReference type="NCBI Taxonomy" id="38082"/>
    <lineage>
        <taxon>Eukaryota</taxon>
        <taxon>Fungi</taxon>
        <taxon>Dikarya</taxon>
        <taxon>Ascomycota</taxon>
        <taxon>Taphrinomycotina</taxon>
        <taxon>Pneumocystomycetes</taxon>
        <taxon>Pneumocystaceae</taxon>
        <taxon>Pneumocystis</taxon>
    </lineage>
</organism>
<protein>
    <submittedName>
        <fullName evidence="2">Uncharacterized protein</fullName>
    </submittedName>
</protein>
<dbReference type="Proteomes" id="UP000663699">
    <property type="component" value="Chromosome 8"/>
</dbReference>
<reference evidence="2" key="1">
    <citation type="submission" date="2020-06" db="EMBL/GenBank/DDBJ databases">
        <title>Genomes of multiple members of Pneumocystis genus reveal paths to human pathogen Pneumocystis jirovecii.</title>
        <authorList>
            <person name="Cisse O.H."/>
            <person name="Ma L."/>
            <person name="Dekker J."/>
            <person name="Khil P."/>
            <person name="Jo J."/>
            <person name="Brenchley J."/>
            <person name="Blair R."/>
            <person name="Pahar B."/>
            <person name="Chabe M."/>
            <person name="Van Rompay K.A."/>
            <person name="Keesler R."/>
            <person name="Sukura A."/>
            <person name="Hirsch V."/>
            <person name="Kutty G."/>
            <person name="Liu Y."/>
            <person name="Peng L."/>
            <person name="Chen J."/>
            <person name="Song J."/>
            <person name="Weissenbacher-Lang C."/>
            <person name="Xu J."/>
            <person name="Upham N.S."/>
            <person name="Stajich J.E."/>
            <person name="Cuomo C.A."/>
            <person name="Cushion M.T."/>
            <person name="Kovacs J.A."/>
        </authorList>
    </citation>
    <scope>NUCLEOTIDE SEQUENCE</scope>
    <source>
        <strain evidence="2">2A</strain>
    </source>
</reference>
<feature type="region of interest" description="Disordered" evidence="1">
    <location>
        <begin position="104"/>
        <end position="124"/>
    </location>
</feature>
<name>A0A899G2U3_9ASCO</name>
<sequence>MIQNIQDILEILSIHGKTIPDSEWASFFLYTKIISRPGRRIPLLYLSQDVTYLPQSTRICVLNSDGTASEETAMTTALGIPVFESYEGMSSESSPFQLLDRSKQVERDMDSKYEHSPSSGLSVMARSSPTFYGRTGLSSLPIQQVVDNEDGSDSYRLYHGSSFSSHNSTLHKSSYESSQKTRLNTESPLKKNRKTQRFTSSPKNKYGMDDFLKNFSLLSSEKKENKKELNEQKKSTIDTNFSYENIYKSPGTKKKISERNNSTRKSTMDIFANEPDFSAENSDRSIRTNNVDELTTNYTGYIPEIATIDLEDTILYVYFPTNQIKEILIEIEFISVISEAADLGADGRCYCLNLQCLPRCQNLANIRFDLQKINNKNIHLSNTQIATENMEEGIDKSIIDVIDLTDESLEKRSWQCFWQVHLDASVYNYPGALNVQTKVDIKSIGDDVVVGFSSNIIFNQQDYDLSNILNMGLIQSFHIYGPPELQFISVKSMGILHWKCDKVSIKDDGESNSKKVSSRQSNIYDYLIRVTRKKEYGLSDLLIESEVMILDPLSTSTLGLSLNVPYFKTKQETIQFMKTPLPLLSYVVHSETQTDWKLTRDKDNSLERFSILEYHCISDESTPLSIHIEKLLPLRMFKETVYLNSENYIENVDVDIFPLSYSHWCLLYKVSIIDTCIFDDILLHLKHDSNPSFITVNGKRLFSGVYSRFDGDIYILAEDWIYKDSLFKFEIGWIKDTSKCSIDKINLPIFPDNGIKKITINIDSDFGKFDGLLKRYNS</sequence>
<evidence type="ECO:0000313" key="2">
    <source>
        <dbReference type="EMBL" id="QSL65769.1"/>
    </source>
</evidence>
<keyword evidence="3" id="KW-1185">Reference proteome</keyword>
<dbReference type="EMBL" id="CP054539">
    <property type="protein sequence ID" value="QSL65769.1"/>
    <property type="molecule type" value="Genomic_DNA"/>
</dbReference>
<dbReference type="AlphaFoldDB" id="A0A899G2U3"/>
<feature type="compositionally biased region" description="Polar residues" evidence="1">
    <location>
        <begin position="161"/>
        <end position="187"/>
    </location>
</feature>
<dbReference type="OrthoDB" id="5356584at2759"/>
<proteinExistence type="predicted"/>
<evidence type="ECO:0000256" key="1">
    <source>
        <dbReference type="SAM" id="MobiDB-lite"/>
    </source>
</evidence>